<dbReference type="EC" id="1.14.19.9" evidence="1"/>
<dbReference type="PANTHER" id="PTHR43747:SF4">
    <property type="entry name" value="FLAVIN-DEPENDENT TRYPTOPHAN HALOGENASE"/>
    <property type="match status" value="1"/>
</dbReference>
<keyword evidence="2" id="KW-1185">Reference proteome</keyword>
<keyword evidence="1" id="KW-0560">Oxidoreductase</keyword>
<dbReference type="EMBL" id="JAVDVX010000001">
    <property type="protein sequence ID" value="MDR7088303.1"/>
    <property type="molecule type" value="Genomic_DNA"/>
</dbReference>
<dbReference type="PANTHER" id="PTHR43747">
    <property type="entry name" value="FAD-BINDING PROTEIN"/>
    <property type="match status" value="1"/>
</dbReference>
<dbReference type="InterPro" id="IPR033856">
    <property type="entry name" value="Trp_halogen"/>
</dbReference>
<reference evidence="1 2" key="1">
    <citation type="submission" date="2023-07" db="EMBL/GenBank/DDBJ databases">
        <title>Sorghum-associated microbial communities from plants grown in Nebraska, USA.</title>
        <authorList>
            <person name="Schachtman D."/>
        </authorList>
    </citation>
    <scope>NUCLEOTIDE SEQUENCE [LARGE SCALE GENOMIC DNA]</scope>
    <source>
        <strain evidence="1 2">BE190</strain>
    </source>
</reference>
<dbReference type="InterPro" id="IPR036188">
    <property type="entry name" value="FAD/NAD-bd_sf"/>
</dbReference>
<dbReference type="GO" id="GO:0016491">
    <property type="term" value="F:oxidoreductase activity"/>
    <property type="evidence" value="ECO:0007669"/>
    <property type="project" value="UniProtKB-KW"/>
</dbReference>
<dbReference type="InterPro" id="IPR006905">
    <property type="entry name" value="Flavin_halogenase"/>
</dbReference>
<dbReference type="Gene3D" id="3.50.50.60">
    <property type="entry name" value="FAD/NAD(P)-binding domain"/>
    <property type="match status" value="1"/>
</dbReference>
<dbReference type="CDD" id="cd01983">
    <property type="entry name" value="SIMIBI"/>
    <property type="match status" value="1"/>
</dbReference>
<comment type="caution">
    <text evidence="1">The sequence shown here is derived from an EMBL/GenBank/DDBJ whole genome shotgun (WGS) entry which is preliminary data.</text>
</comment>
<dbReference type="Proteomes" id="UP001253595">
    <property type="component" value="Unassembled WGS sequence"/>
</dbReference>
<name>A0ABU1UT35_9GAMM</name>
<dbReference type="PIRSF" id="PIRSF011396">
    <property type="entry name" value="Trp_halogenase"/>
    <property type="match status" value="1"/>
</dbReference>
<protein>
    <submittedName>
        <fullName evidence="1">Tryptophan halogenase</fullName>
        <ecNumber evidence="1">1.14.19.9</ecNumber>
    </submittedName>
</protein>
<dbReference type="Pfam" id="PF04820">
    <property type="entry name" value="Trp_halogenase"/>
    <property type="match status" value="1"/>
</dbReference>
<evidence type="ECO:0000313" key="1">
    <source>
        <dbReference type="EMBL" id="MDR7088303.1"/>
    </source>
</evidence>
<dbReference type="InterPro" id="IPR050816">
    <property type="entry name" value="Flavin-dep_Halogenase_NPB"/>
</dbReference>
<evidence type="ECO:0000313" key="2">
    <source>
        <dbReference type="Proteomes" id="UP001253595"/>
    </source>
</evidence>
<accession>A0ABU1UT35</accession>
<sequence length="531" mass="58896">MINSTDFQHTPIKRIAILGGGMTGWTVAAALANGLRGMGIDIVLIDNAQQTETDLHCEATMPACVAFHQWLGVTEKELVARTGASFLLATQFNAWADQQQQYFMPFGDHGFMLNRIEFPQYVIGRYLQGKPVNYDDYSLAAVAAKAGRFCHPSAQDTSLFSTLSYGLTLNTFAYFNYLRERAVQSGVAHVIAEASTLKLNSDGYIESITLNHIHGALANTPVASQWIGSDGLVAADFYIDCTGAQGNVIGKALHVEWQSLSGQLPVTHVINHVQPISQAQSIPSRRELLTGAAGWIQNLSSQTHTEQQYFYHSSFTSAEQARNVIGAAESAQAKPICIGRREKFWHKNCVAIGESAGNLDVQGAGKLHLVQSAILRFISLFPARMAADFNAAEYNRLTNLEYDHIEDFHSLHYQLAATQDTAYWQQLARVTLSDRLLHKLDLFKKRGLVAFYEGETFSSGVWTSLLLGNGFWPQRYDPLIHSTDAQWIELQLEKMEKMMRSAAEAMPTQSAYLYKQKLTAEIDIRSAANSN</sequence>
<dbReference type="RefSeq" id="WP_310067754.1">
    <property type="nucleotide sequence ID" value="NZ_JAVDVX010000001.1"/>
</dbReference>
<organism evidence="1 2">
    <name type="scientific">Cellvibrio fibrivorans</name>
    <dbReference type="NCBI Taxonomy" id="126350"/>
    <lineage>
        <taxon>Bacteria</taxon>
        <taxon>Pseudomonadati</taxon>
        <taxon>Pseudomonadota</taxon>
        <taxon>Gammaproteobacteria</taxon>
        <taxon>Cellvibrionales</taxon>
        <taxon>Cellvibrionaceae</taxon>
        <taxon>Cellvibrio</taxon>
    </lineage>
</organism>
<dbReference type="SUPFAM" id="SSF51905">
    <property type="entry name" value="FAD/NAD(P)-binding domain"/>
    <property type="match status" value="1"/>
</dbReference>
<proteinExistence type="predicted"/>
<gene>
    <name evidence="1" type="ORF">J2X05_000306</name>
</gene>